<gene>
    <name evidence="4" type="ORF">AHOG_05305</name>
</gene>
<dbReference type="OrthoDB" id="3874132at2"/>
<dbReference type="KEGG" id="ahg:AHOG_05305"/>
<feature type="region of interest" description="Disordered" evidence="1">
    <location>
        <begin position="271"/>
        <end position="303"/>
    </location>
</feature>
<evidence type="ECO:0000256" key="1">
    <source>
        <dbReference type="SAM" id="MobiDB-lite"/>
    </source>
</evidence>
<feature type="transmembrane region" description="Helical" evidence="2">
    <location>
        <begin position="106"/>
        <end position="128"/>
    </location>
</feature>
<dbReference type="Proteomes" id="UP000204221">
    <property type="component" value="Chromosome"/>
</dbReference>
<accession>A0A221VYZ5</accession>
<reference evidence="4 5" key="1">
    <citation type="submission" date="2017-07" db="EMBL/GenBank/DDBJ databases">
        <title>Complete genome sequence of Actinoalloteichus hoggarensis DSM 45943, type strain of Actinoalloteichus hoggarensis.</title>
        <authorList>
            <person name="Ruckert C."/>
            <person name="Nouioui I."/>
            <person name="Willmese J."/>
            <person name="van Wezel G."/>
            <person name="Klenk H.-P."/>
            <person name="Kalinowski J."/>
            <person name="Zotchev S.B."/>
        </authorList>
    </citation>
    <scope>NUCLEOTIDE SEQUENCE [LARGE SCALE GENOMIC DNA]</scope>
    <source>
        <strain evidence="4 5">DSM 45943</strain>
    </source>
</reference>
<dbReference type="Gene3D" id="1.10.287.1060">
    <property type="entry name" value="ESAT-6-like"/>
    <property type="match status" value="1"/>
</dbReference>
<evidence type="ECO:0000313" key="5">
    <source>
        <dbReference type="Proteomes" id="UP000204221"/>
    </source>
</evidence>
<dbReference type="AlphaFoldDB" id="A0A221VYZ5"/>
<feature type="domain" description="Outer membrane channel protein CpnT-like N-terminal" evidence="3">
    <location>
        <begin position="9"/>
        <end position="145"/>
    </location>
</feature>
<evidence type="ECO:0000256" key="2">
    <source>
        <dbReference type="SAM" id="Phobius"/>
    </source>
</evidence>
<dbReference type="InterPro" id="IPR036689">
    <property type="entry name" value="ESAT-6-like_sf"/>
</dbReference>
<keyword evidence="2" id="KW-1133">Transmembrane helix</keyword>
<sequence>MGMELPASLQWVASVALGADWPQSDEDKLREMGAAWSAAGTDVASVLENAGAAASSAAGTMQGETAEQFQAYWDEFAEHLGKLAELSEQLSTGCDEMALEVEHAKISIYVALAALAIQIIALLAAAAASFGTASAGIPVAQLATQFTIRQILIKLLQNILLSVATNLVTDYGIQAFQMARGDRSTFDNGNLGNHVVNGVVAGIGQTAGGAVSGFIPSGASRSFGGAALQGAASGAAGGVVGGTVDFVGQGVTQGQWDYRNIVGGALTGSIGGAQDGMAGRTDALSASTRGEGGYSTPANNRSHAREVLENGLDWRVGNHTPEGFQSPYGSRVREDVGDIGGVAVDQAGRQKPQNDDVENSLPSPG</sequence>
<organism evidence="4 5">
    <name type="scientific">Actinoalloteichus hoggarensis</name>
    <dbReference type="NCBI Taxonomy" id="1470176"/>
    <lineage>
        <taxon>Bacteria</taxon>
        <taxon>Bacillati</taxon>
        <taxon>Actinomycetota</taxon>
        <taxon>Actinomycetes</taxon>
        <taxon>Pseudonocardiales</taxon>
        <taxon>Pseudonocardiaceae</taxon>
        <taxon>Actinoalloteichus</taxon>
    </lineage>
</organism>
<dbReference type="Pfam" id="PF25547">
    <property type="entry name" value="WXG100_2"/>
    <property type="match status" value="1"/>
</dbReference>
<dbReference type="SUPFAM" id="SSF140453">
    <property type="entry name" value="EsxAB dimer-like"/>
    <property type="match status" value="1"/>
</dbReference>
<evidence type="ECO:0000313" key="4">
    <source>
        <dbReference type="EMBL" id="ASO18714.1"/>
    </source>
</evidence>
<feature type="region of interest" description="Disordered" evidence="1">
    <location>
        <begin position="319"/>
        <end position="365"/>
    </location>
</feature>
<protein>
    <recommendedName>
        <fullName evidence="3">Outer membrane channel protein CpnT-like N-terminal domain-containing protein</fullName>
    </recommendedName>
</protein>
<dbReference type="RefSeq" id="WP_157736652.1">
    <property type="nucleotide sequence ID" value="NZ_CP022521.1"/>
</dbReference>
<keyword evidence="2" id="KW-0812">Transmembrane</keyword>
<proteinExistence type="predicted"/>
<keyword evidence="5" id="KW-1185">Reference proteome</keyword>
<keyword evidence="2" id="KW-0472">Membrane</keyword>
<evidence type="ECO:0000259" key="3">
    <source>
        <dbReference type="Pfam" id="PF25547"/>
    </source>
</evidence>
<dbReference type="EMBL" id="CP022521">
    <property type="protein sequence ID" value="ASO18714.1"/>
    <property type="molecule type" value="Genomic_DNA"/>
</dbReference>
<dbReference type="InterPro" id="IPR057746">
    <property type="entry name" value="CpnT-like_N"/>
</dbReference>
<name>A0A221VYZ5_9PSEU</name>